<dbReference type="InterPro" id="IPR010758">
    <property type="entry name" value="Trans-2-enoyl-CoA_reductase"/>
</dbReference>
<feature type="binding site" evidence="11">
    <location>
        <begin position="73"/>
        <end position="74"/>
    </location>
    <ligand>
        <name>NAD(+)</name>
        <dbReference type="ChEBI" id="CHEBI:57540"/>
    </ligand>
</feature>
<sequence length="399" mass="44464">MIIKPKFRGFICTTAHPVGCAKQVQNQIDYVQSRPKIDGPKKVLVIGSSTGYGLASRIVAAFGCGADTIGVFFEKPSVKNRTATAGWYNTAAFEKEARKAGLVAESINGDAFSKEIKEHTIKKIKNRLGGKVDMVVYSLAAPRRVHPETGETFHSVLKPIGKPFTNKAVDFHSGHVSEMTIEPATEKEIYDTIQVMGGEDWQMWMDALKEADVLAEGVTTIAYSYIGPELTFPIYREGTVGKAKDHLEKTAHELDAKLKDLGGRAFVSVNKALVTQSSAAIPIVPLYISILYKVMKEKGLHEDCIMQMYRLFSERLYRSGEVPVDEKGRIRIDDLEMQPEVQQAVMEQWKLIDSTTLEEISDIEGYRHDFFQLFGFETEGVDYDQEVDPAVNIPSIDEA</sequence>
<comment type="catalytic activity">
    <reaction evidence="9">
        <text>a 2,3-saturated acyl-[ACP] + NAD(+) = a (2E)-enoyl-[ACP] + NADH + H(+)</text>
        <dbReference type="Rhea" id="RHEA:10240"/>
        <dbReference type="Rhea" id="RHEA-COMP:9925"/>
        <dbReference type="Rhea" id="RHEA-COMP:9926"/>
        <dbReference type="ChEBI" id="CHEBI:15378"/>
        <dbReference type="ChEBI" id="CHEBI:57540"/>
        <dbReference type="ChEBI" id="CHEBI:57945"/>
        <dbReference type="ChEBI" id="CHEBI:78784"/>
        <dbReference type="ChEBI" id="CHEBI:78785"/>
        <dbReference type="EC" id="1.3.1.9"/>
    </reaction>
</comment>
<feature type="domain" description="Trans-2-enoyl-CoA reductase catalytic" evidence="13">
    <location>
        <begin position="81"/>
        <end position="317"/>
    </location>
</feature>
<dbReference type="NCBIfam" id="NF010177">
    <property type="entry name" value="PRK13656.1"/>
    <property type="match status" value="1"/>
</dbReference>
<comment type="pathway">
    <text evidence="11">Lipid metabolism; fatty acid biosynthesis.</text>
</comment>
<keyword evidence="6 11" id="KW-0443">Lipid metabolism</keyword>
<evidence type="ECO:0000256" key="1">
    <source>
        <dbReference type="ARBA" id="ARBA00011245"/>
    </source>
</evidence>
<evidence type="ECO:0000256" key="8">
    <source>
        <dbReference type="ARBA" id="ARBA00048302"/>
    </source>
</evidence>
<dbReference type="PANTHER" id="PTHR37480:SF1">
    <property type="entry name" value="ENOYL-[ACYL-CARRIER-PROTEIN] REDUCTASE [NADH]"/>
    <property type="match status" value="1"/>
</dbReference>
<dbReference type="GO" id="GO:0050343">
    <property type="term" value="F:trans-2-enoyl-CoA reductase (NADH) activity"/>
    <property type="evidence" value="ECO:0007669"/>
    <property type="project" value="UniProtKB-UniRule"/>
</dbReference>
<dbReference type="AlphaFoldDB" id="A0A8I1AA26"/>
<gene>
    <name evidence="11" type="primary">fabV</name>
    <name evidence="15" type="ORF">I8U20_02495</name>
</gene>
<keyword evidence="7 11" id="KW-0275">Fatty acid biosynthesis</keyword>
<protein>
    <recommendedName>
        <fullName evidence="11">Trans-2-enoyl-CoA reductase [NADH]</fullName>
        <shortName evidence="11">TER</shortName>
        <ecNumber evidence="11">1.3.1.44</ecNumber>
    </recommendedName>
</protein>
<reference evidence="15 16" key="1">
    <citation type="submission" date="2020-12" db="EMBL/GenBank/DDBJ databases">
        <title>WGS of Thermoactinomyces spp.</title>
        <authorList>
            <person name="Cheng K."/>
        </authorList>
    </citation>
    <scope>NUCLEOTIDE SEQUENCE [LARGE SCALE GENOMIC DNA]</scope>
    <source>
        <strain evidence="16">CICC 10671\DSM 43846</strain>
    </source>
</reference>
<dbReference type="FunFam" id="3.40.50.720:FF:000221">
    <property type="entry name" value="Enoyl-[acyl-carrier-protein] reductase [NADH]"/>
    <property type="match status" value="1"/>
</dbReference>
<dbReference type="GO" id="GO:0051287">
    <property type="term" value="F:NAD binding"/>
    <property type="evidence" value="ECO:0007669"/>
    <property type="project" value="UniProtKB-UniRule"/>
</dbReference>
<comment type="function">
    <text evidence="11">Involved in the fatty acid synthesis (FAS II). Catalyzes the reduction of a carbon-carbon double bond in an enoyl moiety that is covalently linked to a coenzyme A (CoA).</text>
</comment>
<feature type="binding site" evidence="11">
    <location>
        <begin position="110"/>
        <end position="111"/>
    </location>
    <ligand>
        <name>NAD(+)</name>
        <dbReference type="ChEBI" id="CHEBI:57540"/>
    </ligand>
</feature>
<feature type="domain" description="Enoyl reductase FAD binding" evidence="12">
    <location>
        <begin position="324"/>
        <end position="387"/>
    </location>
</feature>
<keyword evidence="3 11" id="KW-0276">Fatty acid metabolism</keyword>
<dbReference type="Gene3D" id="3.40.50.720">
    <property type="entry name" value="NAD(P)-binding Rossmann-like Domain"/>
    <property type="match status" value="1"/>
</dbReference>
<feature type="binding site" evidence="11">
    <location>
        <position position="225"/>
    </location>
    <ligand>
        <name>substrate</name>
    </ligand>
</feature>
<dbReference type="RefSeq" id="WP_181730848.1">
    <property type="nucleotide sequence ID" value="NZ_JACEIR010000001.1"/>
</dbReference>
<dbReference type="Proteomes" id="UP000633619">
    <property type="component" value="Unassembled WGS sequence"/>
</dbReference>
<evidence type="ECO:0000256" key="9">
    <source>
        <dbReference type="ARBA" id="ARBA00048572"/>
    </source>
</evidence>
<comment type="similarity">
    <text evidence="10 11">Belongs to the TER reductase family.</text>
</comment>
<comment type="catalytic activity">
    <reaction evidence="8 11">
        <text>a 2,3-saturated acyl-CoA + NAD(+) = a (2E)-enoyl-CoA + NADH + H(+)</text>
        <dbReference type="Rhea" id="RHEA:18177"/>
        <dbReference type="ChEBI" id="CHEBI:15378"/>
        <dbReference type="ChEBI" id="CHEBI:57540"/>
        <dbReference type="ChEBI" id="CHEBI:57945"/>
        <dbReference type="ChEBI" id="CHEBI:58856"/>
        <dbReference type="ChEBI" id="CHEBI:65111"/>
        <dbReference type="EC" id="1.3.1.44"/>
    </reaction>
</comment>
<dbReference type="Pfam" id="PF07055">
    <property type="entry name" value="Eno-Rase_FAD_bd"/>
    <property type="match status" value="1"/>
</dbReference>
<evidence type="ECO:0000256" key="3">
    <source>
        <dbReference type="ARBA" id="ARBA00022832"/>
    </source>
</evidence>
<feature type="binding site" evidence="11">
    <location>
        <begin position="273"/>
        <end position="275"/>
    </location>
    <ligand>
        <name>NAD(+)</name>
        <dbReference type="ChEBI" id="CHEBI:57540"/>
    </ligand>
</feature>
<accession>A0A8I1AA26</accession>
<dbReference type="GO" id="GO:0006633">
    <property type="term" value="P:fatty acid biosynthetic process"/>
    <property type="evidence" value="ECO:0007669"/>
    <property type="project" value="UniProtKB-UniRule"/>
</dbReference>
<dbReference type="NCBIfam" id="NF043048">
    <property type="entry name" value="EnoyACPredFabV"/>
    <property type="match status" value="1"/>
</dbReference>
<feature type="binding site" evidence="11">
    <location>
        <begin position="47"/>
        <end position="52"/>
    </location>
    <ligand>
        <name>NAD(+)</name>
        <dbReference type="ChEBI" id="CHEBI:57540"/>
    </ligand>
</feature>
<name>A0A8I1AA26_THEIN</name>
<dbReference type="InterPro" id="IPR050048">
    <property type="entry name" value="FabV-like_NADH_b"/>
</dbReference>
<comment type="caution">
    <text evidence="15">The sequence shown here is derived from an EMBL/GenBank/DDBJ whole genome shotgun (WGS) entry which is preliminary data.</text>
</comment>
<feature type="binding site" evidence="11">
    <location>
        <position position="244"/>
    </location>
    <ligand>
        <name>NAD(+)</name>
        <dbReference type="ChEBI" id="CHEBI:57540"/>
    </ligand>
</feature>
<evidence type="ECO:0000313" key="15">
    <source>
        <dbReference type="EMBL" id="MBH8594191.1"/>
    </source>
</evidence>
<evidence type="ECO:0000259" key="13">
    <source>
        <dbReference type="Pfam" id="PF12241"/>
    </source>
</evidence>
<evidence type="ECO:0000256" key="5">
    <source>
        <dbReference type="ARBA" id="ARBA00023027"/>
    </source>
</evidence>
<keyword evidence="5 11" id="KW-0520">NAD</keyword>
<dbReference type="GO" id="GO:0004318">
    <property type="term" value="F:enoyl-[acyl-carrier-protein] reductase (NADH) activity"/>
    <property type="evidence" value="ECO:0007669"/>
    <property type="project" value="UniProtKB-EC"/>
</dbReference>
<organism evidence="15 16">
    <name type="scientific">Thermoactinomyces intermedius</name>
    <dbReference type="NCBI Taxonomy" id="2024"/>
    <lineage>
        <taxon>Bacteria</taxon>
        <taxon>Bacillati</taxon>
        <taxon>Bacillota</taxon>
        <taxon>Bacilli</taxon>
        <taxon>Bacillales</taxon>
        <taxon>Thermoactinomycetaceae</taxon>
        <taxon>Thermoactinomyces</taxon>
    </lineage>
</organism>
<dbReference type="EC" id="1.3.1.44" evidence="11"/>
<evidence type="ECO:0000313" key="16">
    <source>
        <dbReference type="Proteomes" id="UP000633619"/>
    </source>
</evidence>
<feature type="domain" description="Trans-2-enoyl-CoA reductase-like NAD(P)H binding" evidence="14">
    <location>
        <begin position="2"/>
        <end position="77"/>
    </location>
</feature>
<dbReference type="Pfam" id="PF12242">
    <property type="entry name" value="Eno-Rase_NADH_b"/>
    <property type="match status" value="1"/>
</dbReference>
<feature type="active site" description="Proton donor" evidence="11">
    <location>
        <position position="235"/>
    </location>
</feature>
<evidence type="ECO:0000256" key="10">
    <source>
        <dbReference type="ARBA" id="ARBA00060887"/>
    </source>
</evidence>
<evidence type="ECO:0000256" key="6">
    <source>
        <dbReference type="ARBA" id="ARBA00023098"/>
    </source>
</evidence>
<evidence type="ECO:0000256" key="2">
    <source>
        <dbReference type="ARBA" id="ARBA00022516"/>
    </source>
</evidence>
<keyword evidence="2 11" id="KW-0444">Lipid biosynthesis</keyword>
<dbReference type="EMBL" id="JAECVW010000001">
    <property type="protein sequence ID" value="MBH8594191.1"/>
    <property type="molecule type" value="Genomic_DNA"/>
</dbReference>
<feature type="site" description="Plays an important role in discriminating NADH against NADPH" evidence="11">
    <location>
        <position position="74"/>
    </location>
</feature>
<keyword evidence="4 11" id="KW-0560">Oxidoreductase</keyword>
<evidence type="ECO:0000256" key="11">
    <source>
        <dbReference type="HAMAP-Rule" id="MF_01838"/>
    </source>
</evidence>
<proteinExistence type="inferred from homology"/>
<dbReference type="Pfam" id="PF12241">
    <property type="entry name" value="Enoyl_reductase"/>
    <property type="match status" value="1"/>
</dbReference>
<evidence type="ECO:0000259" key="12">
    <source>
        <dbReference type="Pfam" id="PF07055"/>
    </source>
</evidence>
<keyword evidence="16" id="KW-1185">Reference proteome</keyword>
<feature type="binding site" evidence="11">
    <location>
        <begin position="139"/>
        <end position="140"/>
    </location>
    <ligand>
        <name>NAD(+)</name>
        <dbReference type="ChEBI" id="CHEBI:57540"/>
    </ligand>
</feature>
<evidence type="ECO:0000256" key="7">
    <source>
        <dbReference type="ARBA" id="ARBA00023160"/>
    </source>
</evidence>
<evidence type="ECO:0000259" key="14">
    <source>
        <dbReference type="Pfam" id="PF12242"/>
    </source>
</evidence>
<dbReference type="InterPro" id="IPR024910">
    <property type="entry name" value="Enoyl-CoA_Rdtase_cat_dom"/>
</dbReference>
<dbReference type="InterPro" id="IPR024906">
    <property type="entry name" value="Eno_Rdtase_FAD-bd_dom"/>
</dbReference>
<comment type="subunit">
    <text evidence="1 11">Monomer.</text>
</comment>
<dbReference type="PANTHER" id="PTHR37480">
    <property type="entry name" value="ENOYL-[ACYL-CARRIER-PROTEIN] REDUCTASE [NADH]"/>
    <property type="match status" value="1"/>
</dbReference>
<evidence type="ECO:0000256" key="4">
    <source>
        <dbReference type="ARBA" id="ARBA00023002"/>
    </source>
</evidence>
<dbReference type="UniPathway" id="UPA00094"/>
<dbReference type="HAMAP" id="MF_01838">
    <property type="entry name" value="FabV_reductase"/>
    <property type="match status" value="1"/>
</dbReference>